<dbReference type="SMART" id="SM00304">
    <property type="entry name" value="HAMP"/>
    <property type="match status" value="1"/>
</dbReference>
<gene>
    <name evidence="14" type="ORF">J2736_001723</name>
</gene>
<dbReference type="InterPro" id="IPR050640">
    <property type="entry name" value="Bact_2-comp_sensor_kinase"/>
</dbReference>
<dbReference type="Pfam" id="PF02518">
    <property type="entry name" value="HATPase_c"/>
    <property type="match status" value="1"/>
</dbReference>
<dbReference type="PANTHER" id="PTHR34220">
    <property type="entry name" value="SENSOR HISTIDINE KINASE YPDA"/>
    <property type="match status" value="1"/>
</dbReference>
<evidence type="ECO:0000256" key="4">
    <source>
        <dbReference type="ARBA" id="ARBA00022679"/>
    </source>
</evidence>
<sequence length="593" mass="67977">MKLQTKIMFSVVLFLIIPFCFTFYLIDKPMEKTIEQKIGKSNQEALHITQLNLQEAVGEMMSLTTSISLDESLIRILKQPDQFSVYERLRAADQTLSKMFSIYLHRWEYSISILDEQGHLYSSLNNQKTSDAWLSFYDNYTRTEGTRDRFQWVYHENPWFAPSKGPFISLVKSINDFETNRRAGVVVMTASSSEFLHLFSELEGEVLILDDQGKVLVHPDRAMLGKDLSSESYVGRILSGTSGQLVDETAENKERMIISYATVSKTGWKLIQRIPYNSVFKEIFKLREINITIVGVIFVVFLLITYSIAYGVTRPLKLLRRKMLHIEKGSLNSPIQVRGSDEVAALMMSYNQMIVQIKELIENVKYEHQQKEHLRFKALQAQIKPHFVLNTLNNIKWMAYMRQDHEVGEMISDLALMMEASIGRGEDQIPLSMELGYIQSYVHLQKIKYNEKVSLVIDVPEKLLSVSIIKFSLQPLVENSIYHGIEPLDGKGLIEVKAWAEHQQLFIQVADNGIGIKSEKVLEIQESLQLPDPPADSLHVGLLNVHHRIRHQFGAAYGLSLTSSENEGTRILITIPYAKEEADLDAESINRRR</sequence>
<protein>
    <submittedName>
        <fullName evidence="14">Two-component system sensor histidine kinase YesM</fullName>
        <ecNumber evidence="14">2.7.13.3</ecNumber>
    </submittedName>
</protein>
<keyword evidence="3" id="KW-0597">Phosphoprotein</keyword>
<dbReference type="Gene3D" id="3.30.450.20">
    <property type="entry name" value="PAS domain"/>
    <property type="match status" value="1"/>
</dbReference>
<accession>A0ABU1NTZ7</accession>
<dbReference type="Proteomes" id="UP001267290">
    <property type="component" value="Unassembled WGS sequence"/>
</dbReference>
<evidence type="ECO:0000259" key="13">
    <source>
        <dbReference type="PROSITE" id="PS50885"/>
    </source>
</evidence>
<dbReference type="EC" id="2.7.13.3" evidence="14"/>
<dbReference type="Pfam" id="PF06580">
    <property type="entry name" value="His_kinase"/>
    <property type="match status" value="1"/>
</dbReference>
<evidence type="ECO:0000313" key="15">
    <source>
        <dbReference type="Proteomes" id="UP001267290"/>
    </source>
</evidence>
<keyword evidence="15" id="KW-1185">Reference proteome</keyword>
<dbReference type="CDD" id="cd06225">
    <property type="entry name" value="HAMP"/>
    <property type="match status" value="1"/>
</dbReference>
<name>A0ABU1NTZ7_9BACL</name>
<evidence type="ECO:0000256" key="5">
    <source>
        <dbReference type="ARBA" id="ARBA00022692"/>
    </source>
</evidence>
<dbReference type="Pfam" id="PF00672">
    <property type="entry name" value="HAMP"/>
    <property type="match status" value="1"/>
</dbReference>
<dbReference type="InterPro" id="IPR010559">
    <property type="entry name" value="Sig_transdc_His_kin_internal"/>
</dbReference>
<dbReference type="Gene3D" id="3.30.565.10">
    <property type="entry name" value="Histidine kinase-like ATPase, C-terminal domain"/>
    <property type="match status" value="1"/>
</dbReference>
<evidence type="ECO:0000256" key="8">
    <source>
        <dbReference type="ARBA" id="ARBA00022840"/>
    </source>
</evidence>
<feature type="transmembrane region" description="Helical" evidence="12">
    <location>
        <begin position="7"/>
        <end position="26"/>
    </location>
</feature>
<keyword evidence="5 12" id="KW-0812">Transmembrane</keyword>
<keyword evidence="7 14" id="KW-0418">Kinase</keyword>
<dbReference type="Gene3D" id="6.10.340.10">
    <property type="match status" value="1"/>
</dbReference>
<evidence type="ECO:0000256" key="3">
    <source>
        <dbReference type="ARBA" id="ARBA00022553"/>
    </source>
</evidence>
<evidence type="ECO:0000313" key="14">
    <source>
        <dbReference type="EMBL" id="MDR6550536.1"/>
    </source>
</evidence>
<keyword evidence="10" id="KW-0902">Two-component regulatory system</keyword>
<dbReference type="SUPFAM" id="SSF158472">
    <property type="entry name" value="HAMP domain-like"/>
    <property type="match status" value="1"/>
</dbReference>
<keyword evidence="2" id="KW-1003">Cell membrane</keyword>
<reference evidence="14 15" key="1">
    <citation type="submission" date="2023-07" db="EMBL/GenBank/DDBJ databases">
        <title>Sorghum-associated microbial communities from plants grown in Nebraska, USA.</title>
        <authorList>
            <person name="Schachtman D."/>
        </authorList>
    </citation>
    <scope>NUCLEOTIDE SEQUENCE [LARGE SCALE GENOMIC DNA]</scope>
    <source>
        <strain evidence="14 15">CC258</strain>
    </source>
</reference>
<dbReference type="InterPro" id="IPR033479">
    <property type="entry name" value="dCache_1"/>
</dbReference>
<keyword evidence="8" id="KW-0067">ATP-binding</keyword>
<dbReference type="GO" id="GO:0004673">
    <property type="term" value="F:protein histidine kinase activity"/>
    <property type="evidence" value="ECO:0007669"/>
    <property type="project" value="UniProtKB-EC"/>
</dbReference>
<organism evidence="14 15">
    <name type="scientific">Paenibacillus qinlingensis</name>
    <dbReference type="NCBI Taxonomy" id="1837343"/>
    <lineage>
        <taxon>Bacteria</taxon>
        <taxon>Bacillati</taxon>
        <taxon>Bacillota</taxon>
        <taxon>Bacilli</taxon>
        <taxon>Bacillales</taxon>
        <taxon>Paenibacillaceae</taxon>
        <taxon>Paenibacillus</taxon>
    </lineage>
</organism>
<dbReference type="RefSeq" id="WP_310225427.1">
    <property type="nucleotide sequence ID" value="NZ_JAVDSB010000002.1"/>
</dbReference>
<keyword evidence="4 14" id="KW-0808">Transferase</keyword>
<dbReference type="InterPro" id="IPR036890">
    <property type="entry name" value="HATPase_C_sf"/>
</dbReference>
<dbReference type="EMBL" id="JAVDSB010000002">
    <property type="protein sequence ID" value="MDR6550536.1"/>
    <property type="molecule type" value="Genomic_DNA"/>
</dbReference>
<keyword evidence="6" id="KW-0547">Nucleotide-binding</keyword>
<proteinExistence type="predicted"/>
<feature type="transmembrane region" description="Helical" evidence="12">
    <location>
        <begin position="291"/>
        <end position="313"/>
    </location>
</feature>
<evidence type="ECO:0000256" key="9">
    <source>
        <dbReference type="ARBA" id="ARBA00022989"/>
    </source>
</evidence>
<evidence type="ECO:0000256" key="12">
    <source>
        <dbReference type="SAM" id="Phobius"/>
    </source>
</evidence>
<evidence type="ECO:0000256" key="1">
    <source>
        <dbReference type="ARBA" id="ARBA00004651"/>
    </source>
</evidence>
<dbReference type="SUPFAM" id="SSF55874">
    <property type="entry name" value="ATPase domain of HSP90 chaperone/DNA topoisomerase II/histidine kinase"/>
    <property type="match status" value="1"/>
</dbReference>
<dbReference type="InterPro" id="IPR003594">
    <property type="entry name" value="HATPase_dom"/>
</dbReference>
<comment type="subcellular location">
    <subcellularLocation>
        <location evidence="1">Cell membrane</location>
        <topology evidence="1">Multi-pass membrane protein</topology>
    </subcellularLocation>
</comment>
<comment type="caution">
    <text evidence="14">The sequence shown here is derived from an EMBL/GenBank/DDBJ whole genome shotgun (WGS) entry which is preliminary data.</text>
</comment>
<evidence type="ECO:0000256" key="10">
    <source>
        <dbReference type="ARBA" id="ARBA00023012"/>
    </source>
</evidence>
<keyword evidence="9 12" id="KW-1133">Transmembrane helix</keyword>
<dbReference type="PROSITE" id="PS50885">
    <property type="entry name" value="HAMP"/>
    <property type="match status" value="1"/>
</dbReference>
<evidence type="ECO:0000256" key="2">
    <source>
        <dbReference type="ARBA" id="ARBA00022475"/>
    </source>
</evidence>
<dbReference type="InterPro" id="IPR003660">
    <property type="entry name" value="HAMP_dom"/>
</dbReference>
<dbReference type="Pfam" id="PF02743">
    <property type="entry name" value="dCache_1"/>
    <property type="match status" value="1"/>
</dbReference>
<dbReference type="CDD" id="cd12912">
    <property type="entry name" value="PDC2_MCP_like"/>
    <property type="match status" value="1"/>
</dbReference>
<evidence type="ECO:0000256" key="6">
    <source>
        <dbReference type="ARBA" id="ARBA00022741"/>
    </source>
</evidence>
<evidence type="ECO:0000256" key="7">
    <source>
        <dbReference type="ARBA" id="ARBA00022777"/>
    </source>
</evidence>
<keyword evidence="11 12" id="KW-0472">Membrane</keyword>
<feature type="domain" description="HAMP" evidence="13">
    <location>
        <begin position="310"/>
        <end position="362"/>
    </location>
</feature>
<evidence type="ECO:0000256" key="11">
    <source>
        <dbReference type="ARBA" id="ARBA00023136"/>
    </source>
</evidence>
<dbReference type="PANTHER" id="PTHR34220:SF11">
    <property type="entry name" value="SENSOR PROTEIN KINASE HPTS"/>
    <property type="match status" value="1"/>
</dbReference>